<evidence type="ECO:0000256" key="10">
    <source>
        <dbReference type="ARBA" id="ARBA00023295"/>
    </source>
</evidence>
<keyword evidence="3" id="KW-0812">Transmembrane</keyword>
<dbReference type="Pfam" id="PF16923">
    <property type="entry name" value="Glyco_hydro_63N"/>
    <property type="match status" value="1"/>
</dbReference>
<feature type="region of interest" description="Disordered" evidence="14">
    <location>
        <begin position="423"/>
        <end position="461"/>
    </location>
</feature>
<evidence type="ECO:0000256" key="4">
    <source>
        <dbReference type="ARBA" id="ARBA00022801"/>
    </source>
</evidence>
<keyword evidence="10 13" id="KW-0326">Glycosidase</keyword>
<keyword evidence="6" id="KW-0735">Signal-anchor</keyword>
<dbReference type="PANTHER" id="PTHR10412">
    <property type="entry name" value="MANNOSYL-OLIGOSACCHARIDE GLUCOSIDASE"/>
    <property type="match status" value="1"/>
</dbReference>
<evidence type="ECO:0000256" key="6">
    <source>
        <dbReference type="ARBA" id="ARBA00022968"/>
    </source>
</evidence>
<feature type="compositionally biased region" description="Basic and acidic residues" evidence="14">
    <location>
        <begin position="424"/>
        <end position="443"/>
    </location>
</feature>
<evidence type="ECO:0000259" key="15">
    <source>
        <dbReference type="PROSITE" id="PS51670"/>
    </source>
</evidence>
<comment type="subcellular location">
    <subcellularLocation>
        <location evidence="1 13">Endoplasmic reticulum membrane</location>
        <topology evidence="1 13">Single-pass type II membrane protein</topology>
    </subcellularLocation>
</comment>
<dbReference type="InterPro" id="IPR008928">
    <property type="entry name" value="6-hairpin_glycosidase_sf"/>
</dbReference>
<dbReference type="Gene3D" id="2.70.98.110">
    <property type="entry name" value="Glycosyl hydrolase family 63, N-terminal domain"/>
    <property type="match status" value="1"/>
</dbReference>
<evidence type="ECO:0000256" key="1">
    <source>
        <dbReference type="ARBA" id="ARBA00004648"/>
    </source>
</evidence>
<dbReference type="GO" id="GO:0005789">
    <property type="term" value="C:endoplasmic reticulum membrane"/>
    <property type="evidence" value="ECO:0007669"/>
    <property type="project" value="UniProtKB-SubCell"/>
</dbReference>
<evidence type="ECO:0000313" key="17">
    <source>
        <dbReference type="Proteomes" id="UP000218231"/>
    </source>
</evidence>
<feature type="region of interest" description="Disordered" evidence="14">
    <location>
        <begin position="216"/>
        <end position="238"/>
    </location>
</feature>
<evidence type="ECO:0000256" key="3">
    <source>
        <dbReference type="ARBA" id="ARBA00022692"/>
    </source>
</evidence>
<dbReference type="SMART" id="SM00254">
    <property type="entry name" value="ShKT"/>
    <property type="match status" value="5"/>
</dbReference>
<name>A0A2A2JPL5_9BILA</name>
<keyword evidence="5 13" id="KW-0256">Endoplasmic reticulum</keyword>
<evidence type="ECO:0000256" key="8">
    <source>
        <dbReference type="ARBA" id="ARBA00023136"/>
    </source>
</evidence>
<dbReference type="AlphaFoldDB" id="A0A2A2JPL5"/>
<feature type="compositionally biased region" description="Low complexity" evidence="14">
    <location>
        <begin position="149"/>
        <end position="158"/>
    </location>
</feature>
<feature type="region of interest" description="Disordered" evidence="14">
    <location>
        <begin position="128"/>
        <end position="158"/>
    </location>
</feature>
<dbReference type="InterPro" id="IPR012341">
    <property type="entry name" value="6hp_glycosidase-like_sf"/>
</dbReference>
<dbReference type="EMBL" id="LIAE01010299">
    <property type="protein sequence ID" value="PAV63645.1"/>
    <property type="molecule type" value="Genomic_DNA"/>
</dbReference>
<evidence type="ECO:0000256" key="5">
    <source>
        <dbReference type="ARBA" id="ARBA00022824"/>
    </source>
</evidence>
<dbReference type="STRING" id="2018661.A0A2A2JPL5"/>
<dbReference type="PANTHER" id="PTHR10412:SF11">
    <property type="entry name" value="MANNOSYL-OLIGOSACCHARIDE GLUCOSIDASE"/>
    <property type="match status" value="1"/>
</dbReference>
<sequence>MYRVCKFIASLSILYCHINYSIAADNLRTNLSADCFDRYEHCEEYDRTHNFCSSDASLENKRFLCAATCEVCPEPTTEAPEESNENCERFNFRYNFCEADVSDEFKRSVCLKTCGLCIETTTSTTTSTTELPTTTTTTTHKKFRDDPETSTTEFRTTTEATTTPLCEDDYENCERFDKRYNFCASNISIEFKRMACERTCNLCNWNGTVTTETSDNVTDIPATTQPAWTPTHSKLPTTQEVVTPSPRKCYDASGLLHCIFQDKAYKHCTVRSEYYIEHTCRLTCGHCTNPTVNPPKEDECFDYLDLLDLSPEDNTTCEYWRNSGICTDHWYSHKAETFCKKSCGLCKEQQTTTPKPTPKPCFDNFGTFQCIYHNNAFKYCSGIPYVVQEQCNMTCGMCPEGSLPPHPGPDACIDYLDTLNHGPNDTRRFPMVKKERDRRHDNRPGQPNRPPVRNSSSKSKDVQLPRLGWPALVLLAAGLAPVVYFTATHLLARPKLTKLPPIETPDFNKKQWGTYRSHMYFGLRTRHPNSPFFGMMWYEQPEQMIMPAIRHWCDQNDGVKRYAWTRADGRTFGMQNITDHNAELKIDWINHEETWTARIHIKPKSEKTGHAVIFYLYGQDDRTQFTLGGHLSEIVSGRSPLFEEMYLSITSPQLSKTLHTAFVQNEGVDVRNFAKDILMNTRPMESDRGLVYQLSVPQPIKSGRFAVVQLNTFGTVELEISFRTPTVRPPTWKQFTAELERRAATFDKQFEKAYGLTNKKLNHIEAELARVALSNMLGSIGFWYGSNKVAVPGYNDPIPYGPHTLFSAIPSRPFFPRGFLWDEGFHNILISQFDSKLTLEILTSWMNVMEESGWIPREMILGEEAEARVPPEFVLQRTNVANPPSMFYVVERLIQNKTFLEENQPLLKKIYKRLERWYNWLKTSQSGPKTGTFRWRGRNSTLQTELNPKTLASGFDDYPRASHPSNQEYHLDLRCWLALGARTLAGLSESIGGEEANGRSYKSEAEKLANIDDLAKLHWDEREKELWSKYGLRSLSTKSPYYEARNTEHDPPYWRGYVWINMNYLVLSALKHYSNIEGPHRTQAATIFQELKTNVVDNMAKQFNETGTLWENYDDQTGKGRGTWPMTGWSSLVLLIMSDQLET</sequence>
<comment type="function">
    <text evidence="13">Cleaves the distal alpha 1,2-linked glucose residue from the Glc(3)Man(9)GlcNAc(2) oligosaccharide precursor.</text>
</comment>
<feature type="compositionally biased region" description="Low complexity" evidence="14">
    <location>
        <begin position="128"/>
        <end position="138"/>
    </location>
</feature>
<dbReference type="InterPro" id="IPR031631">
    <property type="entry name" value="Glyco_hydro_63N"/>
</dbReference>
<gene>
    <name evidence="16" type="ORF">WR25_05808</name>
</gene>
<dbReference type="InterPro" id="IPR038518">
    <property type="entry name" value="Glyco_hydro_63N_sf"/>
</dbReference>
<evidence type="ECO:0000256" key="12">
    <source>
        <dbReference type="PROSITE-ProRule" id="PRU01005"/>
    </source>
</evidence>
<accession>A0A2A2JPL5</accession>
<dbReference type="Proteomes" id="UP000218231">
    <property type="component" value="Unassembled WGS sequence"/>
</dbReference>
<evidence type="ECO:0000313" key="16">
    <source>
        <dbReference type="EMBL" id="PAV63645.1"/>
    </source>
</evidence>
<dbReference type="Gene3D" id="1.50.10.10">
    <property type="match status" value="2"/>
</dbReference>
<dbReference type="Pfam" id="PF03200">
    <property type="entry name" value="Glyco_hydro_63"/>
    <property type="match status" value="1"/>
</dbReference>
<evidence type="ECO:0000256" key="13">
    <source>
        <dbReference type="RuleBase" id="RU368089"/>
    </source>
</evidence>
<dbReference type="PROSITE" id="PS51670">
    <property type="entry name" value="SHKT"/>
    <property type="match status" value="1"/>
</dbReference>
<dbReference type="OrthoDB" id="410058at2759"/>
<reference evidence="16 17" key="1">
    <citation type="journal article" date="2017" name="Curr. Biol.">
        <title>Genome architecture and evolution of a unichromosomal asexual nematode.</title>
        <authorList>
            <person name="Fradin H."/>
            <person name="Zegar C."/>
            <person name="Gutwein M."/>
            <person name="Lucas J."/>
            <person name="Kovtun M."/>
            <person name="Corcoran D."/>
            <person name="Baugh L.R."/>
            <person name="Kiontke K."/>
            <person name="Gunsalus K."/>
            <person name="Fitch D.H."/>
            <person name="Piano F."/>
        </authorList>
    </citation>
    <scope>NUCLEOTIDE SEQUENCE [LARGE SCALE GENOMIC DNA]</scope>
    <source>
        <strain evidence="16">PF1309</strain>
    </source>
</reference>
<comment type="caution">
    <text evidence="12">Lacks conserved residue(s) required for the propagation of feature annotation.</text>
</comment>
<evidence type="ECO:0000256" key="11">
    <source>
        <dbReference type="ARBA" id="ARBA00038888"/>
    </source>
</evidence>
<dbReference type="InterPro" id="IPR031335">
    <property type="entry name" value="Glyco_hydro_63_C"/>
</dbReference>
<evidence type="ECO:0000256" key="14">
    <source>
        <dbReference type="SAM" id="MobiDB-lite"/>
    </source>
</evidence>
<keyword evidence="7" id="KW-1133">Transmembrane helix</keyword>
<dbReference type="GO" id="GO:0004573">
    <property type="term" value="F:Glc3Man9GlcNAc2 oligosaccharide glucosidase activity"/>
    <property type="evidence" value="ECO:0007669"/>
    <property type="project" value="UniProtKB-UniRule"/>
</dbReference>
<keyword evidence="17" id="KW-1185">Reference proteome</keyword>
<evidence type="ECO:0000256" key="2">
    <source>
        <dbReference type="ARBA" id="ARBA00010833"/>
    </source>
</evidence>
<protein>
    <recommendedName>
        <fullName evidence="11 13">Mannosyl-oligosaccharide glucosidase</fullName>
        <ecNumber evidence="11 13">3.2.1.106</ecNumber>
    </recommendedName>
</protein>
<dbReference type="GO" id="GO:0006487">
    <property type="term" value="P:protein N-linked glycosylation"/>
    <property type="evidence" value="ECO:0007669"/>
    <property type="project" value="UniProtKB-UniRule"/>
</dbReference>
<keyword evidence="9" id="KW-0325">Glycoprotein</keyword>
<dbReference type="GO" id="GO:0009311">
    <property type="term" value="P:oligosaccharide metabolic process"/>
    <property type="evidence" value="ECO:0007669"/>
    <property type="project" value="UniProtKB-UniRule"/>
</dbReference>
<comment type="caution">
    <text evidence="16">The sequence shown here is derived from an EMBL/GenBank/DDBJ whole genome shotgun (WGS) entry which is preliminary data.</text>
</comment>
<comment type="catalytic activity">
    <reaction evidence="13">
        <text>N(4)-(alpha-D-Glc-(1-&gt;2)-alpha-D-Glc-(1-&gt;3)-alpha-D-Glc-(1-&gt;3)-alpha-D-Man-(1-&gt;2)-alpha-D-Man-(1-&gt;2)-alpha-D-Man-(1-&gt;3)-[alpha-D-Man-(1-&gt;2)-alpha-D-Man-(1-&gt;3)-[alpha-D-Man-(1-&gt;2)-alpha-D-Man-(1-&gt;6)]-alpha-D-Man-(1-&gt;6)]-beta-D-Man-(1-&gt;4)-beta-D-GlcNAc-(1-&gt;4)-beta-D-GlcNAc)-L-asparaginyl-[protein] + H2O = N(4)-(alpha-D-Glc-(1-&gt;3)-alpha-D-Glc-(1-&gt;3)-alpha-D-Man-(1-&gt;2)-alpha-D-Man-(1-&gt;2)-alpha-D-Man-(1-&gt;3)-[alpha-D-Man-(1-&gt;2)-alpha-D-Man-(1-&gt;3)-[alpha-D-Man-(1-&gt;2)-alpha-D-Man-(1-&gt;6)]-alpha-D-Man-(1-&gt;6)]-beta-D-Man-(1-&gt;4)-beta-D-GlcNAc-(1-&gt;4)-beta-D-GlcNAc)-L-asparaginyl-[protein] + beta-D-glucose</text>
        <dbReference type="Rhea" id="RHEA:55988"/>
        <dbReference type="Rhea" id="RHEA-COMP:12806"/>
        <dbReference type="Rhea" id="RHEA-COMP:14355"/>
        <dbReference type="ChEBI" id="CHEBI:15377"/>
        <dbReference type="ChEBI" id="CHEBI:15903"/>
        <dbReference type="ChEBI" id="CHEBI:59082"/>
        <dbReference type="ChEBI" id="CHEBI:132537"/>
        <dbReference type="EC" id="3.2.1.106"/>
    </reaction>
</comment>
<evidence type="ECO:0000256" key="7">
    <source>
        <dbReference type="ARBA" id="ARBA00022989"/>
    </source>
</evidence>
<dbReference type="InterPro" id="IPR004888">
    <property type="entry name" value="Glycoside_hydrolase_63"/>
</dbReference>
<keyword evidence="8" id="KW-0472">Membrane</keyword>
<dbReference type="EC" id="3.2.1.106" evidence="11 13"/>
<organism evidence="16 17">
    <name type="scientific">Diploscapter pachys</name>
    <dbReference type="NCBI Taxonomy" id="2018661"/>
    <lineage>
        <taxon>Eukaryota</taxon>
        <taxon>Metazoa</taxon>
        <taxon>Ecdysozoa</taxon>
        <taxon>Nematoda</taxon>
        <taxon>Chromadorea</taxon>
        <taxon>Rhabditida</taxon>
        <taxon>Rhabditina</taxon>
        <taxon>Rhabditomorpha</taxon>
        <taxon>Rhabditoidea</taxon>
        <taxon>Rhabditidae</taxon>
        <taxon>Diploscapter</taxon>
    </lineage>
</organism>
<proteinExistence type="inferred from homology"/>
<evidence type="ECO:0000256" key="9">
    <source>
        <dbReference type="ARBA" id="ARBA00023180"/>
    </source>
</evidence>
<dbReference type="Pfam" id="PF01549">
    <property type="entry name" value="ShK"/>
    <property type="match status" value="2"/>
</dbReference>
<comment type="similarity">
    <text evidence="2 13">Belongs to the glycosyl hydrolase 63 family.</text>
</comment>
<dbReference type="SUPFAM" id="SSF48208">
    <property type="entry name" value="Six-hairpin glycosidases"/>
    <property type="match status" value="1"/>
</dbReference>
<keyword evidence="4 13" id="KW-0378">Hydrolase</keyword>
<feature type="domain" description="ShKT" evidence="15">
    <location>
        <begin position="308"/>
        <end position="346"/>
    </location>
</feature>
<dbReference type="InterPro" id="IPR003582">
    <property type="entry name" value="ShKT_dom"/>
</dbReference>